<feature type="domain" description="Exonuclease" evidence="10">
    <location>
        <begin position="106"/>
        <end position="270"/>
    </location>
</feature>
<keyword evidence="7" id="KW-0269">Exonuclease</keyword>
<evidence type="ECO:0000313" key="11">
    <source>
        <dbReference type="Proteomes" id="UP000001554"/>
    </source>
</evidence>
<reference evidence="11" key="1">
    <citation type="journal article" date="2020" name="Nat. Ecol. Evol.">
        <title>Deeply conserved synteny resolves early events in vertebrate evolution.</title>
        <authorList>
            <person name="Simakov O."/>
            <person name="Marletaz F."/>
            <person name="Yue J.X."/>
            <person name="O'Connell B."/>
            <person name="Jenkins J."/>
            <person name="Brandt A."/>
            <person name="Calef R."/>
            <person name="Tung C.H."/>
            <person name="Huang T.K."/>
            <person name="Schmutz J."/>
            <person name="Satoh N."/>
            <person name="Yu J.K."/>
            <person name="Putnam N.H."/>
            <person name="Green R.E."/>
            <person name="Rokhsar D.S."/>
        </authorList>
    </citation>
    <scope>NUCLEOTIDE SEQUENCE [LARGE SCALE GENOMIC DNA]</scope>
    <source>
        <strain evidence="11">S238N-H82</strain>
    </source>
</reference>
<dbReference type="GO" id="GO:0006396">
    <property type="term" value="P:RNA processing"/>
    <property type="evidence" value="ECO:0000318"/>
    <property type="project" value="GO_Central"/>
</dbReference>
<dbReference type="FunFam" id="3.30.420.10:FF:000007">
    <property type="entry name" value="Interferon-stimulated exonuclease gene 20"/>
    <property type="match status" value="1"/>
</dbReference>
<evidence type="ECO:0000256" key="3">
    <source>
        <dbReference type="ARBA" id="ARBA00016937"/>
    </source>
</evidence>
<dbReference type="Pfam" id="PF00929">
    <property type="entry name" value="RNase_T"/>
    <property type="match status" value="1"/>
</dbReference>
<proteinExistence type="inferred from homology"/>
<dbReference type="InterPro" id="IPR013520">
    <property type="entry name" value="Ribonucl_H"/>
</dbReference>
<dbReference type="PANTHER" id="PTHR12801">
    <property type="entry name" value="RNA EXONUCLEASE REXO1 / RECO3 FAMILY MEMBER-RELATED"/>
    <property type="match status" value="1"/>
</dbReference>
<dbReference type="SUPFAM" id="SSF53098">
    <property type="entry name" value="Ribonuclease H-like"/>
    <property type="match status" value="1"/>
</dbReference>
<dbReference type="GO" id="GO:0005634">
    <property type="term" value="C:nucleus"/>
    <property type="evidence" value="ECO:0000318"/>
    <property type="project" value="GO_Central"/>
</dbReference>
<dbReference type="GO" id="GO:0008408">
    <property type="term" value="F:3'-5' exonuclease activity"/>
    <property type="evidence" value="ECO:0007669"/>
    <property type="project" value="InterPro"/>
</dbReference>
<evidence type="ECO:0000313" key="12">
    <source>
        <dbReference type="RefSeq" id="XP_035669521.1"/>
    </source>
</evidence>
<dbReference type="GO" id="GO:0006364">
    <property type="term" value="P:rRNA processing"/>
    <property type="evidence" value="ECO:0007669"/>
    <property type="project" value="UniProtKB-KW"/>
</dbReference>
<dbReference type="InterPro" id="IPR036397">
    <property type="entry name" value="RNaseH_sf"/>
</dbReference>
<dbReference type="GO" id="GO:0004527">
    <property type="term" value="F:exonuclease activity"/>
    <property type="evidence" value="ECO:0000318"/>
    <property type="project" value="GO_Central"/>
</dbReference>
<evidence type="ECO:0000256" key="6">
    <source>
        <dbReference type="ARBA" id="ARBA00022801"/>
    </source>
</evidence>
<evidence type="ECO:0000256" key="1">
    <source>
        <dbReference type="ARBA" id="ARBA00004123"/>
    </source>
</evidence>
<dbReference type="InterPro" id="IPR012337">
    <property type="entry name" value="RNaseH-like_sf"/>
</dbReference>
<organism evidence="11 12">
    <name type="scientific">Branchiostoma floridae</name>
    <name type="common">Florida lancelet</name>
    <name type="synonym">Amphioxus</name>
    <dbReference type="NCBI Taxonomy" id="7739"/>
    <lineage>
        <taxon>Eukaryota</taxon>
        <taxon>Metazoa</taxon>
        <taxon>Chordata</taxon>
        <taxon>Cephalochordata</taxon>
        <taxon>Leptocardii</taxon>
        <taxon>Amphioxiformes</taxon>
        <taxon>Branchiostomatidae</taxon>
        <taxon>Branchiostoma</taxon>
    </lineage>
</organism>
<dbReference type="OrthoDB" id="16516at2759"/>
<comment type="similarity">
    <text evidence="2">Belongs to the REXO4 family.</text>
</comment>
<protein>
    <recommendedName>
        <fullName evidence="3">RNA exonuclease 4</fullName>
    </recommendedName>
</protein>
<evidence type="ECO:0000256" key="9">
    <source>
        <dbReference type="ARBA" id="ARBA00025599"/>
    </source>
</evidence>
<evidence type="ECO:0000256" key="5">
    <source>
        <dbReference type="ARBA" id="ARBA00022722"/>
    </source>
</evidence>
<dbReference type="InterPro" id="IPR047021">
    <property type="entry name" value="REXO1/3/4-like"/>
</dbReference>
<evidence type="ECO:0000256" key="7">
    <source>
        <dbReference type="ARBA" id="ARBA00022839"/>
    </source>
</evidence>
<dbReference type="RefSeq" id="XP_035669521.1">
    <property type="nucleotide sequence ID" value="XM_035813628.1"/>
</dbReference>
<accession>A0A9J7KSS7</accession>
<comment type="function">
    <text evidence="9">Exoribonuclease involved in ribosome biosynthesis. Involved in the processing of ITS1, the internal transcribed spacer localized between the 18S and 5.8S rRNAs.</text>
</comment>
<dbReference type="CDD" id="cd06144">
    <property type="entry name" value="REX4_like"/>
    <property type="match status" value="1"/>
</dbReference>
<dbReference type="AlphaFoldDB" id="A0A9J7KSS7"/>
<name>A0A9J7KSS7_BRAFL</name>
<dbReference type="OMA" id="HGKIANQ"/>
<dbReference type="Gene3D" id="3.30.420.10">
    <property type="entry name" value="Ribonuclease H-like superfamily/Ribonuclease H"/>
    <property type="match status" value="1"/>
</dbReference>
<dbReference type="PANTHER" id="PTHR12801:SF45">
    <property type="entry name" value="RNA EXONUCLEASE 4"/>
    <property type="match status" value="1"/>
</dbReference>
<dbReference type="SMART" id="SM00479">
    <property type="entry name" value="EXOIII"/>
    <property type="match status" value="1"/>
</dbReference>
<evidence type="ECO:0000256" key="4">
    <source>
        <dbReference type="ARBA" id="ARBA00022552"/>
    </source>
</evidence>
<evidence type="ECO:0000256" key="2">
    <source>
        <dbReference type="ARBA" id="ARBA00010489"/>
    </source>
</evidence>
<dbReference type="InterPro" id="IPR037431">
    <property type="entry name" value="REX4_DEDDh_dom"/>
</dbReference>
<dbReference type="KEGG" id="bfo:118411375"/>
<comment type="subcellular location">
    <subcellularLocation>
        <location evidence="1">Nucleus</location>
    </subcellularLocation>
</comment>
<keyword evidence="11" id="KW-1185">Reference proteome</keyword>
<keyword evidence="4" id="KW-0698">rRNA processing</keyword>
<evidence type="ECO:0000256" key="8">
    <source>
        <dbReference type="ARBA" id="ARBA00023242"/>
    </source>
</evidence>
<dbReference type="GO" id="GO:0003676">
    <property type="term" value="F:nucleic acid binding"/>
    <property type="evidence" value="ECO:0007669"/>
    <property type="project" value="InterPro"/>
</dbReference>
<keyword evidence="6" id="KW-0378">Hydrolase</keyword>
<keyword evidence="8" id="KW-0539">Nucleus</keyword>
<gene>
    <name evidence="12" type="primary">LOC118411375</name>
</gene>
<keyword evidence="5" id="KW-0540">Nuclease</keyword>
<reference evidence="12" key="2">
    <citation type="submission" date="2025-08" db="UniProtKB">
        <authorList>
            <consortium name="RefSeq"/>
        </authorList>
    </citation>
    <scope>IDENTIFICATION</scope>
    <source>
        <strain evidence="12">S238N-H82</strain>
        <tissue evidence="12">Testes</tissue>
    </source>
</reference>
<sequence>MAFCFYYLKNPCHLTLLARQIDARTTSISIVGRYYRGFICSFSLNNNIPRMPSKAVHESLTPKKRQCTFGDEQPPKKQLKLLHGKIANQAVRHPTALQTNCSNNKHVLAMDCEMVGCGPRGSIGALARCSIVNHSGRIVYDKYIKPQQPITDYRTPWSGIRPAHMVQAIPFTQAQEKVRTVLQNKIVVGHAVYNDFKALGFGHPREMTRDTSRYPALNLLGGFPARSPVSLKRLSRSLLGRTIQQRGHSSVEDARATMDLYKLVQHKWEEELNRKLHLQPTIISRKNHSKNYKVYNSCTK</sequence>
<evidence type="ECO:0000259" key="10">
    <source>
        <dbReference type="SMART" id="SM00479"/>
    </source>
</evidence>
<dbReference type="GeneID" id="118411375"/>
<dbReference type="Proteomes" id="UP000001554">
    <property type="component" value="Chromosome 3"/>
</dbReference>